<evidence type="ECO:0000256" key="1">
    <source>
        <dbReference type="SAM" id="MobiDB-lite"/>
    </source>
</evidence>
<comment type="caution">
    <text evidence="3">The sequence shown here is derived from an EMBL/GenBank/DDBJ whole genome shotgun (WGS) entry which is preliminary data.</text>
</comment>
<gene>
    <name evidence="3" type="ORF">MVEN_00631200</name>
</gene>
<dbReference type="Proteomes" id="UP000620124">
    <property type="component" value="Unassembled WGS sequence"/>
</dbReference>
<organism evidence="3 4">
    <name type="scientific">Mycena venus</name>
    <dbReference type="NCBI Taxonomy" id="2733690"/>
    <lineage>
        <taxon>Eukaryota</taxon>
        <taxon>Fungi</taxon>
        <taxon>Dikarya</taxon>
        <taxon>Basidiomycota</taxon>
        <taxon>Agaricomycotina</taxon>
        <taxon>Agaricomycetes</taxon>
        <taxon>Agaricomycetidae</taxon>
        <taxon>Agaricales</taxon>
        <taxon>Marasmiineae</taxon>
        <taxon>Mycenaceae</taxon>
        <taxon>Mycena</taxon>
    </lineage>
</organism>
<feature type="region of interest" description="Disordered" evidence="1">
    <location>
        <begin position="201"/>
        <end position="226"/>
    </location>
</feature>
<feature type="compositionally biased region" description="Polar residues" evidence="1">
    <location>
        <begin position="211"/>
        <end position="226"/>
    </location>
</feature>
<dbReference type="EMBL" id="JACAZI010000004">
    <property type="protein sequence ID" value="KAF7362814.1"/>
    <property type="molecule type" value="Genomic_DNA"/>
</dbReference>
<name>A0A8H7D5A2_9AGAR</name>
<keyword evidence="2" id="KW-0472">Membrane</keyword>
<protein>
    <recommendedName>
        <fullName evidence="5">MARVEL domain-containing protein</fullName>
    </recommendedName>
</protein>
<keyword evidence="4" id="KW-1185">Reference proteome</keyword>
<accession>A0A8H7D5A2</accession>
<keyword evidence="2" id="KW-0812">Transmembrane</keyword>
<feature type="transmembrane region" description="Helical" evidence="2">
    <location>
        <begin position="135"/>
        <end position="156"/>
    </location>
</feature>
<dbReference type="OrthoDB" id="3364107at2759"/>
<keyword evidence="2" id="KW-1133">Transmembrane helix</keyword>
<evidence type="ECO:0008006" key="5">
    <source>
        <dbReference type="Google" id="ProtNLM"/>
    </source>
</evidence>
<sequence>MAPFALIRTVVLSTVLVFSLIALGLAAALTSTSTTFLGVYFTFAALGIATAVLTMITFPAMIALEILRPGGPTSMVIVEISWLSFLSILWLATGAQAAEVTSVGVWFGCADLGDGLDSIDAGACHEMSALAAFAFLNWLILMGYTGMLLVLSLIAASRKHTNVWTSSVANAPFSAPASANTSVPMSYTAGTGGTGGHTGGIGGHTGGQPAAYNNTSGSVQAGTVHV</sequence>
<evidence type="ECO:0000256" key="2">
    <source>
        <dbReference type="SAM" id="Phobius"/>
    </source>
</evidence>
<dbReference type="AlphaFoldDB" id="A0A8H7D5A2"/>
<feature type="transmembrane region" description="Helical" evidence="2">
    <location>
        <begin position="38"/>
        <end position="64"/>
    </location>
</feature>
<reference evidence="3" key="1">
    <citation type="submission" date="2020-05" db="EMBL/GenBank/DDBJ databases">
        <title>Mycena genomes resolve the evolution of fungal bioluminescence.</title>
        <authorList>
            <person name="Tsai I.J."/>
        </authorList>
    </citation>
    <scope>NUCLEOTIDE SEQUENCE</scope>
    <source>
        <strain evidence="3">CCC161011</strain>
    </source>
</reference>
<feature type="transmembrane region" description="Helical" evidence="2">
    <location>
        <begin position="76"/>
        <end position="98"/>
    </location>
</feature>
<evidence type="ECO:0000313" key="4">
    <source>
        <dbReference type="Proteomes" id="UP000620124"/>
    </source>
</evidence>
<evidence type="ECO:0000313" key="3">
    <source>
        <dbReference type="EMBL" id="KAF7362814.1"/>
    </source>
</evidence>
<proteinExistence type="predicted"/>